<dbReference type="VEuPathDB" id="FungiDB:LCOR_06782.1"/>
<keyword evidence="2" id="KW-1185">Reference proteome</keyword>
<evidence type="ECO:0000313" key="2">
    <source>
        <dbReference type="Proteomes" id="UP000027586"/>
    </source>
</evidence>
<protein>
    <submittedName>
        <fullName evidence="1">Uncharacterized protein</fullName>
    </submittedName>
</protein>
<name>A0A068S081_9FUNG</name>
<dbReference type="EMBL" id="CBTN010000031">
    <property type="protein sequence ID" value="CDH55664.1"/>
    <property type="molecule type" value="Genomic_DNA"/>
</dbReference>
<gene>
    <name evidence="1" type="ORF">LCOR_06782.1</name>
</gene>
<accession>A0A068S081</accession>
<evidence type="ECO:0000313" key="1">
    <source>
        <dbReference type="EMBL" id="CDH55664.1"/>
    </source>
</evidence>
<dbReference type="AlphaFoldDB" id="A0A068S081"/>
<reference evidence="1" key="1">
    <citation type="submission" date="2013-08" db="EMBL/GenBank/DDBJ databases">
        <title>Gene expansion shapes genome architecture in the human pathogen Lichtheimia corymbifera: an evolutionary genomics analysis in the ancient terrestrial Mucorales (Mucoromycotina).</title>
        <authorList>
            <person name="Schwartze V.U."/>
            <person name="Winter S."/>
            <person name="Shelest E."/>
            <person name="Marcet-Houben M."/>
            <person name="Horn F."/>
            <person name="Wehner S."/>
            <person name="Hoffmann K."/>
            <person name="Riege K."/>
            <person name="Sammeth M."/>
            <person name="Nowrousian M."/>
            <person name="Valiante V."/>
            <person name="Linde J."/>
            <person name="Jacobsen I.D."/>
            <person name="Marz M."/>
            <person name="Brakhage A.A."/>
            <person name="Gabaldon T."/>
            <person name="Bocker S."/>
            <person name="Voigt K."/>
        </authorList>
    </citation>
    <scope>NUCLEOTIDE SEQUENCE [LARGE SCALE GENOMIC DNA]</scope>
    <source>
        <strain evidence="1">FSU 9682</strain>
    </source>
</reference>
<comment type="caution">
    <text evidence="1">The sequence shown here is derived from an EMBL/GenBank/DDBJ whole genome shotgun (WGS) entry which is preliminary data.</text>
</comment>
<proteinExistence type="predicted"/>
<sequence length="77" mass="8369">MVIRWASSSVPSVDISLVGCDTVSRSDLGKSRIDDDLAPYLALFSTPPPQHTFPYGSTGFNRYIATTRTYTRVGAGK</sequence>
<organism evidence="1 2">
    <name type="scientific">Lichtheimia corymbifera JMRC:FSU:9682</name>
    <dbReference type="NCBI Taxonomy" id="1263082"/>
    <lineage>
        <taxon>Eukaryota</taxon>
        <taxon>Fungi</taxon>
        <taxon>Fungi incertae sedis</taxon>
        <taxon>Mucoromycota</taxon>
        <taxon>Mucoromycotina</taxon>
        <taxon>Mucoromycetes</taxon>
        <taxon>Mucorales</taxon>
        <taxon>Lichtheimiaceae</taxon>
        <taxon>Lichtheimia</taxon>
    </lineage>
</organism>
<dbReference type="Proteomes" id="UP000027586">
    <property type="component" value="Unassembled WGS sequence"/>
</dbReference>